<dbReference type="PROSITE" id="PS51668">
    <property type="entry name" value="TSAA_2"/>
    <property type="match status" value="1"/>
</dbReference>
<feature type="region of interest" description="Disordered" evidence="3">
    <location>
        <begin position="1"/>
        <end position="37"/>
    </location>
</feature>
<dbReference type="InterPro" id="IPR023370">
    <property type="entry name" value="TrmO-like_N"/>
</dbReference>
<dbReference type="PANTHER" id="PTHR12818:SF0">
    <property type="entry name" value="TRNA (ADENINE(37)-N6)-METHYLTRANSFERASE"/>
    <property type="match status" value="1"/>
</dbReference>
<dbReference type="Proteomes" id="UP000241890">
    <property type="component" value="Unassembled WGS sequence"/>
</dbReference>
<dbReference type="OrthoDB" id="4882at2759"/>
<proteinExistence type="inferred from homology"/>
<comment type="similarity">
    <text evidence="2">Belongs to the tRNA methyltransferase O family.</text>
</comment>
<accession>A0A2R5GC77</accession>
<dbReference type="AlphaFoldDB" id="A0A2R5GC77"/>
<dbReference type="GO" id="GO:0032259">
    <property type="term" value="P:methylation"/>
    <property type="evidence" value="ECO:0007669"/>
    <property type="project" value="UniProtKB-KW"/>
</dbReference>
<feature type="domain" description="TsaA-like" evidence="4">
    <location>
        <begin position="43"/>
        <end position="193"/>
    </location>
</feature>
<dbReference type="SUPFAM" id="SSF118196">
    <property type="entry name" value="YaeB-like"/>
    <property type="match status" value="1"/>
</dbReference>
<keyword evidence="1" id="KW-0949">S-adenosyl-L-methionine</keyword>
<evidence type="ECO:0000256" key="3">
    <source>
        <dbReference type="SAM" id="MobiDB-lite"/>
    </source>
</evidence>
<keyword evidence="5" id="KW-0808">Transferase</keyword>
<comment type="caution">
    <text evidence="5">The sequence shown here is derived from an EMBL/GenBank/DDBJ whole genome shotgun (WGS) entry which is preliminary data.</text>
</comment>
<evidence type="ECO:0000313" key="5">
    <source>
        <dbReference type="EMBL" id="GBG28580.1"/>
    </source>
</evidence>
<keyword evidence="6" id="KW-1185">Reference proteome</keyword>
<dbReference type="InParanoid" id="A0A2R5GC77"/>
<protein>
    <submittedName>
        <fullName evidence="5">tRNA adenine37-N6-methyltransferase</fullName>
    </submittedName>
</protein>
<evidence type="ECO:0000313" key="6">
    <source>
        <dbReference type="Proteomes" id="UP000241890"/>
    </source>
</evidence>
<keyword evidence="5" id="KW-0489">Methyltransferase</keyword>
<evidence type="ECO:0000256" key="2">
    <source>
        <dbReference type="ARBA" id="ARBA00033753"/>
    </source>
</evidence>
<dbReference type="GO" id="GO:0008168">
    <property type="term" value="F:methyltransferase activity"/>
    <property type="evidence" value="ECO:0007669"/>
    <property type="project" value="UniProtKB-KW"/>
</dbReference>
<dbReference type="InterPro" id="IPR040372">
    <property type="entry name" value="YaeB-like"/>
</dbReference>
<evidence type="ECO:0000256" key="1">
    <source>
        <dbReference type="ARBA" id="ARBA00022691"/>
    </source>
</evidence>
<dbReference type="PANTHER" id="PTHR12818">
    <property type="entry name" value="TRNA (ADENINE(37)-N6)-METHYLTRANSFERASE"/>
    <property type="match status" value="1"/>
</dbReference>
<dbReference type="InterPro" id="IPR036413">
    <property type="entry name" value="YaeB-like_sf"/>
</dbReference>
<reference evidence="5 6" key="1">
    <citation type="submission" date="2017-12" db="EMBL/GenBank/DDBJ databases">
        <title>Sequencing, de novo assembly and annotation of complete genome of a new Thraustochytrid species, strain FCC1311.</title>
        <authorList>
            <person name="Sedici K."/>
            <person name="Godart F."/>
            <person name="Aiese Cigliano R."/>
            <person name="Sanseverino W."/>
            <person name="Barakat M."/>
            <person name="Ortet P."/>
            <person name="Marechal E."/>
            <person name="Cagnac O."/>
            <person name="Amato A."/>
        </authorList>
    </citation>
    <scope>NUCLEOTIDE SEQUENCE [LARGE SCALE GENOMIC DNA]</scope>
</reference>
<name>A0A2R5GC77_9STRA</name>
<dbReference type="EMBL" id="BEYU01000044">
    <property type="protein sequence ID" value="GBG28580.1"/>
    <property type="molecule type" value="Genomic_DNA"/>
</dbReference>
<evidence type="ECO:0000259" key="4">
    <source>
        <dbReference type="PROSITE" id="PS51668"/>
    </source>
</evidence>
<dbReference type="Pfam" id="PF01980">
    <property type="entry name" value="TrmO_N"/>
    <property type="match status" value="1"/>
</dbReference>
<sequence>MVDAEDGEAVAGGDQGLGRQKQQKQSEQQKSTGAEHDEQVVSFREIGVCESVFANKRGVPRQGNLAPDTLGRVVLHKHVGDAALEGLDAFSHVWIVFVFSRNTNKSKVAAWVRGDAQVILPSKIRPPLLQGKSTGMLSTRTPHRPNPIGLTLATVRSVDLSRRHVIVGGIDLCHLTPVLDLKPFVPGDVPLETPRFASWVLAEQNLAWTVEFTTKADQDMDELVQAGVTRFYRTVAELKRAVEQVVRLDVRAVHQGRQGISKEPCSQPTSVSQQCVVDGIQFLFSVADSARLATVLGARAYDEDLEGLAKGNSLKKAEPQRPGKG</sequence>
<dbReference type="Gene3D" id="2.40.30.70">
    <property type="entry name" value="YaeB-like"/>
    <property type="match status" value="1"/>
</dbReference>
<dbReference type="InterPro" id="IPR036414">
    <property type="entry name" value="YaeB_N_sf"/>
</dbReference>
<gene>
    <name evidence="5" type="ORF">FCC1311_048022</name>
</gene>
<organism evidence="5 6">
    <name type="scientific">Hondaea fermentalgiana</name>
    <dbReference type="NCBI Taxonomy" id="2315210"/>
    <lineage>
        <taxon>Eukaryota</taxon>
        <taxon>Sar</taxon>
        <taxon>Stramenopiles</taxon>
        <taxon>Bigyra</taxon>
        <taxon>Labyrinthulomycetes</taxon>
        <taxon>Thraustochytrida</taxon>
        <taxon>Thraustochytriidae</taxon>
        <taxon>Hondaea</taxon>
    </lineage>
</organism>